<dbReference type="OrthoDB" id="3683556at2"/>
<dbReference type="InterPro" id="IPR032371">
    <property type="entry name" value="DUF4873"/>
</dbReference>
<evidence type="ECO:0000313" key="2">
    <source>
        <dbReference type="EMBL" id="SDO18435.1"/>
    </source>
</evidence>
<name>A0A1H0HGV6_9ACTN</name>
<gene>
    <name evidence="2" type="ORF">SAMN05216259_10854</name>
</gene>
<sequence>MEDDGYDGPAVVIVGEERFATRARLLGQFQPLDGRYRWYGRLAADEALTRLVGDRGAAVILRTEEGFAEGRIGEPDLWNRYRIEGESAPPFHVPFGVEDVEPADDH</sequence>
<dbReference type="Pfam" id="PF16170">
    <property type="entry name" value="DUF4873"/>
    <property type="match status" value="1"/>
</dbReference>
<keyword evidence="3" id="KW-1185">Reference proteome</keyword>
<feature type="domain" description="DUF4873" evidence="1">
    <location>
        <begin position="3"/>
        <end position="93"/>
    </location>
</feature>
<dbReference type="EMBL" id="FNIE01000008">
    <property type="protein sequence ID" value="SDO18435.1"/>
    <property type="molecule type" value="Genomic_DNA"/>
</dbReference>
<evidence type="ECO:0000313" key="3">
    <source>
        <dbReference type="Proteomes" id="UP000199341"/>
    </source>
</evidence>
<evidence type="ECO:0000259" key="1">
    <source>
        <dbReference type="Pfam" id="PF16170"/>
    </source>
</evidence>
<reference evidence="2 3" key="1">
    <citation type="submission" date="2016-10" db="EMBL/GenBank/DDBJ databases">
        <authorList>
            <person name="de Groot N.N."/>
        </authorList>
    </citation>
    <scope>NUCLEOTIDE SEQUENCE [LARGE SCALE GENOMIC DNA]</scope>
    <source>
        <strain evidence="2 3">CGMCC 4.2022</strain>
    </source>
</reference>
<dbReference type="AlphaFoldDB" id="A0A1H0HGV6"/>
<protein>
    <recommendedName>
        <fullName evidence="1">DUF4873 domain-containing protein</fullName>
    </recommendedName>
</protein>
<proteinExistence type="predicted"/>
<accession>A0A1H0HGV6</accession>
<dbReference type="Proteomes" id="UP000199341">
    <property type="component" value="Unassembled WGS sequence"/>
</dbReference>
<dbReference type="RefSeq" id="WP_093785626.1">
    <property type="nucleotide sequence ID" value="NZ_FNIE01000008.1"/>
</dbReference>
<organism evidence="2 3">
    <name type="scientific">Actinacidiphila guanduensis</name>
    <dbReference type="NCBI Taxonomy" id="310781"/>
    <lineage>
        <taxon>Bacteria</taxon>
        <taxon>Bacillati</taxon>
        <taxon>Actinomycetota</taxon>
        <taxon>Actinomycetes</taxon>
        <taxon>Kitasatosporales</taxon>
        <taxon>Streptomycetaceae</taxon>
        <taxon>Actinacidiphila</taxon>
    </lineage>
</organism>
<dbReference type="STRING" id="310781.SAMN05216259_10854"/>